<accession>A0AA40F2C9</accession>
<dbReference type="EMBL" id="JAUKUD010000003">
    <property type="protein sequence ID" value="KAK0749602.1"/>
    <property type="molecule type" value="Genomic_DNA"/>
</dbReference>
<gene>
    <name evidence="1" type="ORF">B0T18DRAFT_407103</name>
</gene>
<evidence type="ECO:0008006" key="3">
    <source>
        <dbReference type="Google" id="ProtNLM"/>
    </source>
</evidence>
<dbReference type="AlphaFoldDB" id="A0AA40F2C9"/>
<organism evidence="1 2">
    <name type="scientific">Schizothecium vesticola</name>
    <dbReference type="NCBI Taxonomy" id="314040"/>
    <lineage>
        <taxon>Eukaryota</taxon>
        <taxon>Fungi</taxon>
        <taxon>Dikarya</taxon>
        <taxon>Ascomycota</taxon>
        <taxon>Pezizomycotina</taxon>
        <taxon>Sordariomycetes</taxon>
        <taxon>Sordariomycetidae</taxon>
        <taxon>Sordariales</taxon>
        <taxon>Schizotheciaceae</taxon>
        <taxon>Schizothecium</taxon>
    </lineage>
</organism>
<reference evidence="1" key="1">
    <citation type="submission" date="2023-06" db="EMBL/GenBank/DDBJ databases">
        <title>Genome-scale phylogeny and comparative genomics of the fungal order Sordariales.</title>
        <authorList>
            <consortium name="Lawrence Berkeley National Laboratory"/>
            <person name="Hensen N."/>
            <person name="Bonometti L."/>
            <person name="Westerberg I."/>
            <person name="Brannstrom I.O."/>
            <person name="Guillou S."/>
            <person name="Cros-Aarteil S."/>
            <person name="Calhoun S."/>
            <person name="Haridas S."/>
            <person name="Kuo A."/>
            <person name="Mondo S."/>
            <person name="Pangilinan J."/>
            <person name="Riley R."/>
            <person name="LaButti K."/>
            <person name="Andreopoulos B."/>
            <person name="Lipzen A."/>
            <person name="Chen C."/>
            <person name="Yanf M."/>
            <person name="Daum C."/>
            <person name="Ng V."/>
            <person name="Clum A."/>
            <person name="Steindorff A."/>
            <person name="Ohm R."/>
            <person name="Martin F."/>
            <person name="Silar P."/>
            <person name="Natvig D."/>
            <person name="Lalanne C."/>
            <person name="Gautier V."/>
            <person name="Ament-velasquez S.L."/>
            <person name="Kruys A."/>
            <person name="Hutchinson M.I."/>
            <person name="Powell A.J."/>
            <person name="Barry K."/>
            <person name="Miller A.N."/>
            <person name="Grigoriev I.V."/>
            <person name="Debuchy R."/>
            <person name="Gladieux P."/>
            <person name="Thoren M.H."/>
            <person name="Johannesson H."/>
        </authorList>
    </citation>
    <scope>NUCLEOTIDE SEQUENCE</scope>
    <source>
        <strain evidence="1">SMH3187-1</strain>
    </source>
</reference>
<keyword evidence="2" id="KW-1185">Reference proteome</keyword>
<sequence>MGSSSSKPQGRQEWASSWTSVSHDLSQVLQAGPESDTSRQSAAELKIQKRVDAELQKLHAEESEALKKTVSEVLAQVPKDGPKEQHTSHTVSKEIEALRAKLQERRQLRELPEGVEAARSEVVRCLRENDRRPLDCWKEVENFKEQVRRVEKGWVDKVIS</sequence>
<dbReference type="InterPro" id="IPR012471">
    <property type="entry name" value="DUF1690"/>
</dbReference>
<proteinExistence type="predicted"/>
<comment type="caution">
    <text evidence="1">The sequence shown here is derived from an EMBL/GenBank/DDBJ whole genome shotgun (WGS) entry which is preliminary data.</text>
</comment>
<evidence type="ECO:0000313" key="1">
    <source>
        <dbReference type="EMBL" id="KAK0749602.1"/>
    </source>
</evidence>
<evidence type="ECO:0000313" key="2">
    <source>
        <dbReference type="Proteomes" id="UP001172155"/>
    </source>
</evidence>
<dbReference type="Pfam" id="PF07956">
    <property type="entry name" value="DUF1690"/>
    <property type="match status" value="1"/>
</dbReference>
<name>A0AA40F2C9_9PEZI</name>
<protein>
    <recommendedName>
        <fullName evidence="3">DUF1690-domain-containing protein</fullName>
    </recommendedName>
</protein>
<dbReference type="Proteomes" id="UP001172155">
    <property type="component" value="Unassembled WGS sequence"/>
</dbReference>